<reference evidence="3 4" key="1">
    <citation type="journal article" date="2016" name="Sci. Rep.">
        <title>The Dendrobium catenatum Lindl. genome sequence provides insights into polysaccharide synthase, floral development and adaptive evolution.</title>
        <authorList>
            <person name="Zhang G.Q."/>
            <person name="Xu Q."/>
            <person name="Bian C."/>
            <person name="Tsai W.C."/>
            <person name="Yeh C.M."/>
            <person name="Liu K.W."/>
            <person name="Yoshida K."/>
            <person name="Zhang L.S."/>
            <person name="Chang S.B."/>
            <person name="Chen F."/>
            <person name="Shi Y."/>
            <person name="Su Y.Y."/>
            <person name="Zhang Y.Q."/>
            <person name="Chen L.J."/>
            <person name="Yin Y."/>
            <person name="Lin M."/>
            <person name="Huang H."/>
            <person name="Deng H."/>
            <person name="Wang Z.W."/>
            <person name="Zhu S.L."/>
            <person name="Zhao X."/>
            <person name="Deng C."/>
            <person name="Niu S.C."/>
            <person name="Huang J."/>
            <person name="Wang M."/>
            <person name="Liu G.H."/>
            <person name="Yang H.J."/>
            <person name="Xiao X.J."/>
            <person name="Hsiao Y.Y."/>
            <person name="Wu W.L."/>
            <person name="Chen Y.Y."/>
            <person name="Mitsuda N."/>
            <person name="Ohme-Takagi M."/>
            <person name="Luo Y.B."/>
            <person name="Van de Peer Y."/>
            <person name="Liu Z.J."/>
        </authorList>
    </citation>
    <scope>NUCLEOTIDE SEQUENCE [LARGE SCALE GENOMIC DNA]</scope>
    <source>
        <tissue evidence="3">The whole plant</tissue>
    </source>
</reference>
<accession>A0A2I0VI74</accession>
<feature type="compositionally biased region" description="Low complexity" evidence="1">
    <location>
        <begin position="144"/>
        <end position="154"/>
    </location>
</feature>
<dbReference type="SUPFAM" id="SSF56112">
    <property type="entry name" value="Protein kinase-like (PK-like)"/>
    <property type="match status" value="1"/>
</dbReference>
<reference evidence="3 4" key="2">
    <citation type="journal article" date="2017" name="Nature">
        <title>The Apostasia genome and the evolution of orchids.</title>
        <authorList>
            <person name="Zhang G.Q."/>
            <person name="Liu K.W."/>
            <person name="Li Z."/>
            <person name="Lohaus R."/>
            <person name="Hsiao Y.Y."/>
            <person name="Niu S.C."/>
            <person name="Wang J.Y."/>
            <person name="Lin Y.C."/>
            <person name="Xu Q."/>
            <person name="Chen L.J."/>
            <person name="Yoshida K."/>
            <person name="Fujiwara S."/>
            <person name="Wang Z.W."/>
            <person name="Zhang Y.Q."/>
            <person name="Mitsuda N."/>
            <person name="Wang M."/>
            <person name="Liu G.H."/>
            <person name="Pecoraro L."/>
            <person name="Huang H.X."/>
            <person name="Xiao X.J."/>
            <person name="Lin M."/>
            <person name="Wu X.Y."/>
            <person name="Wu W.L."/>
            <person name="Chen Y.Y."/>
            <person name="Chang S.B."/>
            <person name="Sakamoto S."/>
            <person name="Ohme-Takagi M."/>
            <person name="Yagi M."/>
            <person name="Zeng S.J."/>
            <person name="Shen C.Y."/>
            <person name="Yeh C.M."/>
            <person name="Luo Y.B."/>
            <person name="Tsai W.C."/>
            <person name="Van de Peer Y."/>
            <person name="Liu Z.J."/>
        </authorList>
    </citation>
    <scope>NUCLEOTIDE SEQUENCE [LARGE SCALE GENOMIC DNA]</scope>
    <source>
        <tissue evidence="3">The whole plant</tissue>
    </source>
</reference>
<feature type="region of interest" description="Disordered" evidence="1">
    <location>
        <begin position="124"/>
        <end position="183"/>
    </location>
</feature>
<dbReference type="PANTHER" id="PTHR48006:SF91">
    <property type="entry name" value="PROTEIN KINASE-LIKE"/>
    <property type="match status" value="1"/>
</dbReference>
<proteinExistence type="predicted"/>
<dbReference type="InterPro" id="IPR051824">
    <property type="entry name" value="LRR_Rcpt-Like_S/T_Kinase"/>
</dbReference>
<keyword evidence="3" id="KW-0675">Receptor</keyword>
<feature type="domain" description="Serine-threonine/tyrosine-protein kinase catalytic" evidence="2">
    <location>
        <begin position="36"/>
        <end position="122"/>
    </location>
</feature>
<dbReference type="EMBL" id="KZ503527">
    <property type="protein sequence ID" value="PKU63118.1"/>
    <property type="molecule type" value="Genomic_DNA"/>
</dbReference>
<feature type="compositionally biased region" description="Basic residues" evidence="1">
    <location>
        <begin position="155"/>
        <end position="172"/>
    </location>
</feature>
<gene>
    <name evidence="3" type="primary">SRF5</name>
    <name evidence="3" type="ORF">MA16_Dca024280</name>
</gene>
<name>A0A2I0VI74_9ASPA</name>
<dbReference type="Pfam" id="PF07714">
    <property type="entry name" value="PK_Tyr_Ser-Thr"/>
    <property type="match status" value="1"/>
</dbReference>
<keyword evidence="4" id="KW-1185">Reference proteome</keyword>
<protein>
    <submittedName>
        <fullName evidence="3">Protein STRUBBELIG-RECEPTOR FAMILY 5</fullName>
    </submittedName>
</protein>
<dbReference type="Proteomes" id="UP000233837">
    <property type="component" value="Unassembled WGS sequence"/>
</dbReference>
<feature type="compositionally biased region" description="Basic and acidic residues" evidence="1">
    <location>
        <begin position="173"/>
        <end position="183"/>
    </location>
</feature>
<dbReference type="PANTHER" id="PTHR48006">
    <property type="entry name" value="LEUCINE-RICH REPEAT-CONTAINING PROTEIN DDB_G0281931-RELATED"/>
    <property type="match status" value="1"/>
</dbReference>
<dbReference type="InterPro" id="IPR011009">
    <property type="entry name" value="Kinase-like_dom_sf"/>
</dbReference>
<evidence type="ECO:0000313" key="3">
    <source>
        <dbReference type="EMBL" id="PKU63118.1"/>
    </source>
</evidence>
<evidence type="ECO:0000259" key="2">
    <source>
        <dbReference type="Pfam" id="PF07714"/>
    </source>
</evidence>
<dbReference type="GO" id="GO:0004672">
    <property type="term" value="F:protein kinase activity"/>
    <property type="evidence" value="ECO:0007669"/>
    <property type="project" value="InterPro"/>
</dbReference>
<dbReference type="Gene3D" id="1.10.510.10">
    <property type="entry name" value="Transferase(Phosphotransferase) domain 1"/>
    <property type="match status" value="1"/>
</dbReference>
<dbReference type="InterPro" id="IPR001245">
    <property type="entry name" value="Ser-Thr/Tyr_kinase_cat_dom"/>
</dbReference>
<sequence length="322" mass="37087">MLEAEEWCESDVQSDKVVFERRVEMRCRQDKGTAAPMVLAVKKVDSPSLDFVEVISGISRLHHPNISELVGFCSESGFNLLVYEYERNGSLHDYLHLSDDYCNPLTWDTRVRIALGTARAIEEREGKNRDRAKGRARSGKETGSEGSRTGSGFLSRRRRRRLVGRRRRRRRRPESARARRQWEQEAGSIRARRSRRLEIGVQSEVRRSREVAAFDLFEKSGQVRLNPLTELLPDLTRNFRRLRHLCLRGECHVMYLRFASNYSFAQLCLDNDSASTFTIFVGGGGKLSELLMFAIGVRLSPNTPLTSCTEDDLFRPRKKKMN</sequence>
<dbReference type="AlphaFoldDB" id="A0A2I0VI74"/>
<evidence type="ECO:0000313" key="4">
    <source>
        <dbReference type="Proteomes" id="UP000233837"/>
    </source>
</evidence>
<organism evidence="3 4">
    <name type="scientific">Dendrobium catenatum</name>
    <dbReference type="NCBI Taxonomy" id="906689"/>
    <lineage>
        <taxon>Eukaryota</taxon>
        <taxon>Viridiplantae</taxon>
        <taxon>Streptophyta</taxon>
        <taxon>Embryophyta</taxon>
        <taxon>Tracheophyta</taxon>
        <taxon>Spermatophyta</taxon>
        <taxon>Magnoliopsida</taxon>
        <taxon>Liliopsida</taxon>
        <taxon>Asparagales</taxon>
        <taxon>Orchidaceae</taxon>
        <taxon>Epidendroideae</taxon>
        <taxon>Malaxideae</taxon>
        <taxon>Dendrobiinae</taxon>
        <taxon>Dendrobium</taxon>
    </lineage>
</organism>
<evidence type="ECO:0000256" key="1">
    <source>
        <dbReference type="SAM" id="MobiDB-lite"/>
    </source>
</evidence>
<feature type="compositionally biased region" description="Basic and acidic residues" evidence="1">
    <location>
        <begin position="124"/>
        <end position="143"/>
    </location>
</feature>
<dbReference type="STRING" id="906689.A0A2I0VI74"/>